<feature type="region of interest" description="Disordered" evidence="1">
    <location>
        <begin position="558"/>
        <end position="578"/>
    </location>
</feature>
<feature type="region of interest" description="Disordered" evidence="1">
    <location>
        <begin position="293"/>
        <end position="315"/>
    </location>
</feature>
<protein>
    <recommendedName>
        <fullName evidence="2">DUF7071 domain-containing protein</fullName>
    </recommendedName>
</protein>
<dbReference type="AlphaFoldDB" id="N1QC41"/>
<proteinExistence type="predicted"/>
<evidence type="ECO:0000256" key="1">
    <source>
        <dbReference type="SAM" id="MobiDB-lite"/>
    </source>
</evidence>
<feature type="domain" description="DUF7071" evidence="2">
    <location>
        <begin position="586"/>
        <end position="638"/>
    </location>
</feature>
<dbReference type="VEuPathDB" id="FungiDB:MYCFIDRAFT_170427"/>
<dbReference type="eggNOG" id="ENOG502T6GN">
    <property type="taxonomic scope" value="Eukaryota"/>
</dbReference>
<dbReference type="EMBL" id="KB446555">
    <property type="protein sequence ID" value="EME88858.1"/>
    <property type="molecule type" value="Genomic_DNA"/>
</dbReference>
<evidence type="ECO:0000259" key="2">
    <source>
        <dbReference type="Pfam" id="PF23257"/>
    </source>
</evidence>
<dbReference type="GeneID" id="19332499"/>
<accession>N1QC41</accession>
<evidence type="ECO:0000313" key="3">
    <source>
        <dbReference type="EMBL" id="EME88858.1"/>
    </source>
</evidence>
<dbReference type="OrthoDB" id="3643655at2759"/>
<gene>
    <name evidence="3" type="ORF">MYCFIDRAFT_170427</name>
</gene>
<reference evidence="3 4" key="1">
    <citation type="journal article" date="2012" name="PLoS Pathog.">
        <title>Diverse lifestyles and strategies of plant pathogenesis encoded in the genomes of eighteen Dothideomycetes fungi.</title>
        <authorList>
            <person name="Ohm R.A."/>
            <person name="Feau N."/>
            <person name="Henrissat B."/>
            <person name="Schoch C.L."/>
            <person name="Horwitz B.A."/>
            <person name="Barry K.W."/>
            <person name="Condon B.J."/>
            <person name="Copeland A.C."/>
            <person name="Dhillon B."/>
            <person name="Glaser F."/>
            <person name="Hesse C.N."/>
            <person name="Kosti I."/>
            <person name="LaButti K."/>
            <person name="Lindquist E.A."/>
            <person name="Lucas S."/>
            <person name="Salamov A.A."/>
            <person name="Bradshaw R.E."/>
            <person name="Ciuffetti L."/>
            <person name="Hamelin R.C."/>
            <person name="Kema G.H.J."/>
            <person name="Lawrence C."/>
            <person name="Scott J.A."/>
            <person name="Spatafora J.W."/>
            <person name="Turgeon B.G."/>
            <person name="de Wit P.J.G.M."/>
            <person name="Zhong S."/>
            <person name="Goodwin S.B."/>
            <person name="Grigoriev I.V."/>
        </authorList>
    </citation>
    <scope>NUCLEOTIDE SEQUENCE [LARGE SCALE GENOMIC DNA]</scope>
    <source>
        <strain evidence="3 4">CIRAD86</strain>
    </source>
</reference>
<feature type="region of interest" description="Disordered" evidence="1">
    <location>
        <begin position="351"/>
        <end position="384"/>
    </location>
</feature>
<feature type="domain" description="DUF7071" evidence="2">
    <location>
        <begin position="491"/>
        <end position="548"/>
    </location>
</feature>
<sequence>MGPLGVAYVTCTAPSLLSFSTHTHPHFSFFPHLGCNASSLLLISLRAADRPTYLATTSVLAFSKLAGPPLPFGPRPPSSNCCAALRLRLRSRRTGAISVMYRSSIAILLFVLSIEQTLGLKSERGISRQSNKDAPPVKAALKGIKMIQTAHVHRPLDEIRDSQPLKDDATRLFHKYAPQIWPGPENDPPAWLEEPSPTRHDARYPRQDILPQRVNRTLAGDKLKLTSLQTATLLHRARHREMRQCKPCPRAQRREDTYTAIVPRESTAEVAAQQLQEDTFHELEDTTYVHPEQSIDKEEEPDQDSGIGASPLEQPRLTDKSRAFHEQFAAYTSPVPSVPPHGLPSVGGVYARPPSSPSSAVRFHQTSQKRLPGQTPPPGRSKRARVIREDGTRADSLVIRLRVSSRRLSRLASTGSCWSRTEVPSARVEPDTIAVGTQPASTHPPPNPSAYVSPYRQTLPWNGAGNDQSGAPRNTVHVDLTVDEDQPPPAMSDVREILGDFADCTVARELIANYPNMSRDRLENLRSVLDEFPDTRDDLFLLEKRIRALATGPRVLSSAQRRSSSVSQTSRPAVRSKTPAVERTAKLAEEILGRLCACSAAVQVLDSYPLMSREQLEVLRSTFINYPETQTDFPLLQKIVRFEAFDVVTGATAFPRKRSLDGQLKQVTPTVEPNREGSADESKKESLNTRRLDNITVEINWGRDTEYTDHIDLQEFDSGPELFRQIESYLPDELKESGRIKEVRVKCITDLHGGNIQPRIARDEGRGKAAVRQLIKKLRAQPADMEIELAFLILLLLLLLLSNGMEIELAFLQDSAAAACSGRQRSDWSKILLLLLSNSMEIELAFLQDSAATSVKLHCLLIREPLLHSIVIHLPNRANIFTTRTHSIRLDSTTDEYPPPLGDSEILQKGRIQKRLFKGLPTNSNCISAVLEPRAGPLSTSDDDYTLLRIRTMLINFKQPEAPVRPNSATIQEINEESCKQPEEDVALSKPKPFVRAPSQHSALLYPPAMETEVPRHLPDQTGRDQWAPHRGRRATPWIGNRLILAIPRGKLQYVTRSRSPRPRWRRESVWPTQHKSLTMVERYDPADCWSSIRNTCDRPPAIFLHDELCRGTH</sequence>
<name>N1QC41_PSEFD</name>
<dbReference type="HOGENOM" id="CLU_281319_0_0_1"/>
<keyword evidence="4" id="KW-1185">Reference proteome</keyword>
<dbReference type="InterPro" id="IPR055499">
    <property type="entry name" value="DUF7071"/>
</dbReference>
<dbReference type="Pfam" id="PF23257">
    <property type="entry name" value="DUF7071"/>
    <property type="match status" value="2"/>
</dbReference>
<dbReference type="RefSeq" id="XP_007921730.1">
    <property type="nucleotide sequence ID" value="XM_007923539.1"/>
</dbReference>
<evidence type="ECO:0000313" key="4">
    <source>
        <dbReference type="Proteomes" id="UP000016932"/>
    </source>
</evidence>
<feature type="region of interest" description="Disordered" evidence="1">
    <location>
        <begin position="664"/>
        <end position="687"/>
    </location>
</feature>
<dbReference type="KEGG" id="pfj:MYCFIDRAFT_170427"/>
<feature type="compositionally biased region" description="Basic and acidic residues" evidence="1">
    <location>
        <begin position="673"/>
        <end position="687"/>
    </location>
</feature>
<organism evidence="3 4">
    <name type="scientific">Pseudocercospora fijiensis (strain CIRAD86)</name>
    <name type="common">Black leaf streak disease fungus</name>
    <name type="synonym">Mycosphaerella fijiensis</name>
    <dbReference type="NCBI Taxonomy" id="383855"/>
    <lineage>
        <taxon>Eukaryota</taxon>
        <taxon>Fungi</taxon>
        <taxon>Dikarya</taxon>
        <taxon>Ascomycota</taxon>
        <taxon>Pezizomycotina</taxon>
        <taxon>Dothideomycetes</taxon>
        <taxon>Dothideomycetidae</taxon>
        <taxon>Mycosphaerellales</taxon>
        <taxon>Mycosphaerellaceae</taxon>
        <taxon>Pseudocercospora</taxon>
    </lineage>
</organism>
<dbReference type="Proteomes" id="UP000016932">
    <property type="component" value="Unassembled WGS sequence"/>
</dbReference>
<feature type="compositionally biased region" description="Low complexity" evidence="1">
    <location>
        <begin position="558"/>
        <end position="571"/>
    </location>
</feature>